<protein>
    <submittedName>
        <fullName evidence="10">Cysteine desulfurase NifS</fullName>
    </submittedName>
</protein>
<dbReference type="EMBL" id="PCWM01000056">
    <property type="protein sequence ID" value="PIR03043.1"/>
    <property type="molecule type" value="Genomic_DNA"/>
</dbReference>
<dbReference type="Pfam" id="PF00266">
    <property type="entry name" value="Aminotran_5"/>
    <property type="match status" value="2"/>
</dbReference>
<dbReference type="SUPFAM" id="SSF53383">
    <property type="entry name" value="PLP-dependent transferases"/>
    <property type="match status" value="1"/>
</dbReference>
<organism evidence="10 11">
    <name type="scientific">Candidatus Magasanikbacteria bacterium CG11_big_fil_rev_8_21_14_0_20_43_7</name>
    <dbReference type="NCBI Taxonomy" id="1974654"/>
    <lineage>
        <taxon>Bacteria</taxon>
        <taxon>Candidatus Magasanikiibacteriota</taxon>
    </lineage>
</organism>
<comment type="caution">
    <text evidence="10">The sequence shown here is derived from an EMBL/GenBank/DDBJ whole genome shotgun (WGS) entry which is preliminary data.</text>
</comment>
<evidence type="ECO:0000256" key="7">
    <source>
        <dbReference type="ARBA" id="ARBA00023014"/>
    </source>
</evidence>
<dbReference type="PANTHER" id="PTHR11601:SF34">
    <property type="entry name" value="CYSTEINE DESULFURASE"/>
    <property type="match status" value="1"/>
</dbReference>
<evidence type="ECO:0000313" key="10">
    <source>
        <dbReference type="EMBL" id="PIR03043.1"/>
    </source>
</evidence>
<dbReference type="PIRSF" id="PIRSF005572">
    <property type="entry name" value="NifS"/>
    <property type="match status" value="1"/>
</dbReference>
<dbReference type="GO" id="GO:0046872">
    <property type="term" value="F:metal ion binding"/>
    <property type="evidence" value="ECO:0007669"/>
    <property type="project" value="UniProtKB-KW"/>
</dbReference>
<feature type="domain" description="Aminotransferase class V" evidence="9">
    <location>
        <begin position="8"/>
        <end position="298"/>
    </location>
</feature>
<dbReference type="InterPro" id="IPR016454">
    <property type="entry name" value="Cysteine_dSase"/>
</dbReference>
<keyword evidence="3" id="KW-0808">Transferase</keyword>
<gene>
    <name evidence="10" type="ORF">COV60_02390</name>
</gene>
<keyword evidence="6" id="KW-0408">Iron</keyword>
<accession>A0A2H0N2B9</accession>
<evidence type="ECO:0000259" key="9">
    <source>
        <dbReference type="Pfam" id="PF00266"/>
    </source>
</evidence>
<dbReference type="PANTHER" id="PTHR11601">
    <property type="entry name" value="CYSTEINE DESULFURYLASE FAMILY MEMBER"/>
    <property type="match status" value="1"/>
</dbReference>
<evidence type="ECO:0000313" key="11">
    <source>
        <dbReference type="Proteomes" id="UP000229782"/>
    </source>
</evidence>
<keyword evidence="5" id="KW-0663">Pyridoxal phosphate</keyword>
<comment type="catalytic activity">
    <reaction evidence="8">
        <text>(sulfur carrier)-H + L-cysteine = (sulfur carrier)-SH + L-alanine</text>
        <dbReference type="Rhea" id="RHEA:43892"/>
        <dbReference type="Rhea" id="RHEA-COMP:14737"/>
        <dbReference type="Rhea" id="RHEA-COMP:14739"/>
        <dbReference type="ChEBI" id="CHEBI:29917"/>
        <dbReference type="ChEBI" id="CHEBI:35235"/>
        <dbReference type="ChEBI" id="CHEBI:57972"/>
        <dbReference type="ChEBI" id="CHEBI:64428"/>
        <dbReference type="EC" id="2.8.1.7"/>
    </reaction>
</comment>
<name>A0A2H0N2B9_9BACT</name>
<evidence type="ECO:0000256" key="6">
    <source>
        <dbReference type="ARBA" id="ARBA00023004"/>
    </source>
</evidence>
<dbReference type="Gene3D" id="3.90.1150.10">
    <property type="entry name" value="Aspartate Aminotransferase, domain 1"/>
    <property type="match status" value="2"/>
</dbReference>
<dbReference type="InterPro" id="IPR015421">
    <property type="entry name" value="PyrdxlP-dep_Trfase_major"/>
</dbReference>
<evidence type="ECO:0000256" key="2">
    <source>
        <dbReference type="ARBA" id="ARBA00006490"/>
    </source>
</evidence>
<dbReference type="InterPro" id="IPR015422">
    <property type="entry name" value="PyrdxlP-dep_Trfase_small"/>
</dbReference>
<dbReference type="GO" id="GO:0031071">
    <property type="term" value="F:cysteine desulfurase activity"/>
    <property type="evidence" value="ECO:0007669"/>
    <property type="project" value="UniProtKB-EC"/>
</dbReference>
<evidence type="ECO:0000256" key="1">
    <source>
        <dbReference type="ARBA" id="ARBA00001933"/>
    </source>
</evidence>
<evidence type="ECO:0000256" key="8">
    <source>
        <dbReference type="ARBA" id="ARBA00050776"/>
    </source>
</evidence>
<evidence type="ECO:0000256" key="3">
    <source>
        <dbReference type="ARBA" id="ARBA00022679"/>
    </source>
</evidence>
<dbReference type="InterPro" id="IPR000192">
    <property type="entry name" value="Aminotrans_V_dom"/>
</dbReference>
<sequence length="435" mass="48233">MTVRNKTIYLDHAAATPLDPMVLRAMKHFLTSNFSNPSALYAPAVEAKKAIENARGLVADFLRATNDSVIFTRGGTHSVHTALLGTALKHQSHGKHIITTNIEHHAVLNTLKQLEREGFDVTYLSVDEFGFVTVDQVKQALRPDTILISIMYANNEIGTIEPIADIGRMMLQHRKKNNTRYPLLHTDACQAAGSLDMSVEKLHVDLLSFNGSKIYGPKGVGVLYRRRGADIEPMLFGGGQEFGLSPGTEDVAGIVGIGCAVSIINEQLSKNNKQISELRNYLWREMYRSIENVELNGPSIVISSEARNLSKPQILKSTKNIYKQSLYPSKDPLLVALEDTFRLTNNLNISFLGTDSEAVILYLDAKGVCVSSGSACTTDSDQMSHVLKACGYDEERLKSSIRFSFGKDTTKKEIEYVLKVLPDIIQKVRNMKEKE</sequence>
<dbReference type="GO" id="GO:0051536">
    <property type="term" value="F:iron-sulfur cluster binding"/>
    <property type="evidence" value="ECO:0007669"/>
    <property type="project" value="UniProtKB-KW"/>
</dbReference>
<evidence type="ECO:0000256" key="5">
    <source>
        <dbReference type="ARBA" id="ARBA00022898"/>
    </source>
</evidence>
<dbReference type="InterPro" id="IPR015424">
    <property type="entry name" value="PyrdxlP-dep_Trfase"/>
</dbReference>
<dbReference type="AlphaFoldDB" id="A0A2H0N2B9"/>
<evidence type="ECO:0000256" key="4">
    <source>
        <dbReference type="ARBA" id="ARBA00022723"/>
    </source>
</evidence>
<feature type="domain" description="Aminotransferase class V" evidence="9">
    <location>
        <begin position="339"/>
        <end position="417"/>
    </location>
</feature>
<comment type="cofactor">
    <cofactor evidence="1">
        <name>pyridoxal 5'-phosphate</name>
        <dbReference type="ChEBI" id="CHEBI:597326"/>
    </cofactor>
</comment>
<keyword evidence="4" id="KW-0479">Metal-binding</keyword>
<reference evidence="10 11" key="1">
    <citation type="submission" date="2017-09" db="EMBL/GenBank/DDBJ databases">
        <title>Depth-based differentiation of microbial function through sediment-hosted aquifers and enrichment of novel symbionts in the deep terrestrial subsurface.</title>
        <authorList>
            <person name="Probst A.J."/>
            <person name="Ladd B."/>
            <person name="Jarett J.K."/>
            <person name="Geller-Mcgrath D.E."/>
            <person name="Sieber C.M."/>
            <person name="Emerson J.B."/>
            <person name="Anantharaman K."/>
            <person name="Thomas B.C."/>
            <person name="Malmstrom R."/>
            <person name="Stieglmeier M."/>
            <person name="Klingl A."/>
            <person name="Woyke T."/>
            <person name="Ryan C.M."/>
            <person name="Banfield J.F."/>
        </authorList>
    </citation>
    <scope>NUCLEOTIDE SEQUENCE [LARGE SCALE GENOMIC DNA]</scope>
    <source>
        <strain evidence="10">CG11_big_fil_rev_8_21_14_0_20_43_7</strain>
    </source>
</reference>
<dbReference type="Proteomes" id="UP000229782">
    <property type="component" value="Unassembled WGS sequence"/>
</dbReference>
<comment type="similarity">
    <text evidence="2">Belongs to the class-V pyridoxal-phosphate-dependent aminotransferase family. NifS/IscS subfamily.</text>
</comment>
<keyword evidence="7" id="KW-0411">Iron-sulfur</keyword>
<dbReference type="Gene3D" id="3.40.640.10">
    <property type="entry name" value="Type I PLP-dependent aspartate aminotransferase-like (Major domain)"/>
    <property type="match status" value="1"/>
</dbReference>
<proteinExistence type="inferred from homology"/>